<sequence>MMRRFVFDNRWVGKEGCEEVVRKAWAKEFRGSRWFQSLFEGDHCDKDEVMGLERELDEACGEEEKYWRLRSKEKHLKDEDKNSKFFHMSTKLTCRKYLILGMEDGEGPSKTGADNVEAIVLDYFRTIFSANELCHPELVTTHVERRVTEAMNQRLTRADSSDEVKRTVLEMPADKTPGPDGMTQQSSSCCESYPCLPHS</sequence>
<feature type="region of interest" description="Disordered" evidence="1">
    <location>
        <begin position="171"/>
        <end position="199"/>
    </location>
</feature>
<name>A0AAV3RNB0_LITER</name>
<evidence type="ECO:0000313" key="3">
    <source>
        <dbReference type="Proteomes" id="UP001454036"/>
    </source>
</evidence>
<dbReference type="Proteomes" id="UP001454036">
    <property type="component" value="Unassembled WGS sequence"/>
</dbReference>
<evidence type="ECO:0000256" key="1">
    <source>
        <dbReference type="SAM" id="MobiDB-lite"/>
    </source>
</evidence>
<proteinExistence type="predicted"/>
<evidence type="ECO:0000313" key="2">
    <source>
        <dbReference type="EMBL" id="GAA0176102.1"/>
    </source>
</evidence>
<keyword evidence="3" id="KW-1185">Reference proteome</keyword>
<organism evidence="2 3">
    <name type="scientific">Lithospermum erythrorhizon</name>
    <name type="common">Purple gromwell</name>
    <name type="synonym">Lithospermum officinale var. erythrorhizon</name>
    <dbReference type="NCBI Taxonomy" id="34254"/>
    <lineage>
        <taxon>Eukaryota</taxon>
        <taxon>Viridiplantae</taxon>
        <taxon>Streptophyta</taxon>
        <taxon>Embryophyta</taxon>
        <taxon>Tracheophyta</taxon>
        <taxon>Spermatophyta</taxon>
        <taxon>Magnoliopsida</taxon>
        <taxon>eudicotyledons</taxon>
        <taxon>Gunneridae</taxon>
        <taxon>Pentapetalae</taxon>
        <taxon>asterids</taxon>
        <taxon>lamiids</taxon>
        <taxon>Boraginales</taxon>
        <taxon>Boraginaceae</taxon>
        <taxon>Boraginoideae</taxon>
        <taxon>Lithospermeae</taxon>
        <taxon>Lithospermum</taxon>
    </lineage>
</organism>
<comment type="caution">
    <text evidence="2">The sequence shown here is derived from an EMBL/GenBank/DDBJ whole genome shotgun (WGS) entry which is preliminary data.</text>
</comment>
<protein>
    <submittedName>
        <fullName evidence="2">Uncharacterized protein</fullName>
    </submittedName>
</protein>
<gene>
    <name evidence="2" type="ORF">LIER_29157</name>
</gene>
<accession>A0AAV3RNB0</accession>
<dbReference type="AlphaFoldDB" id="A0AAV3RNB0"/>
<dbReference type="EMBL" id="BAABME010009944">
    <property type="protein sequence ID" value="GAA0176102.1"/>
    <property type="molecule type" value="Genomic_DNA"/>
</dbReference>
<reference evidence="2 3" key="1">
    <citation type="submission" date="2024-01" db="EMBL/GenBank/DDBJ databases">
        <title>The complete chloroplast genome sequence of Lithospermum erythrorhizon: insights into the phylogenetic relationship among Boraginaceae species and the maternal lineages of purple gromwells.</title>
        <authorList>
            <person name="Okada T."/>
            <person name="Watanabe K."/>
        </authorList>
    </citation>
    <scope>NUCLEOTIDE SEQUENCE [LARGE SCALE GENOMIC DNA]</scope>
</reference>